<evidence type="ECO:0000313" key="1">
    <source>
        <dbReference type="EMBL" id="SDZ13221.1"/>
    </source>
</evidence>
<dbReference type="Proteomes" id="UP000198921">
    <property type="component" value="Unassembled WGS sequence"/>
</dbReference>
<evidence type="ECO:0000313" key="2">
    <source>
        <dbReference type="Proteomes" id="UP000198921"/>
    </source>
</evidence>
<organism evidence="1 2">
    <name type="scientific">Geodermatophilus africanus</name>
    <dbReference type="NCBI Taxonomy" id="1137993"/>
    <lineage>
        <taxon>Bacteria</taxon>
        <taxon>Bacillati</taxon>
        <taxon>Actinomycetota</taxon>
        <taxon>Actinomycetes</taxon>
        <taxon>Geodermatophilales</taxon>
        <taxon>Geodermatophilaceae</taxon>
        <taxon>Geodermatophilus</taxon>
    </lineage>
</organism>
<sequence>MTTKDSLTNLAVDVPFIPVKARNTLLDSLFYDVGSLSGEEQAQLSPLTDREGAIVVVPPSGRGPLRHYRNAARYVNAEGDRIRALAVAGVGSSVIGTAAFARNVADAIGSDVAGVVTGYGFTDLITEALGGWFFFGALDRARMRFERLVETSRSALGSALPAALGGRDIEPVRQLRGAPGFDVETVVDILKARPEELVLLVGHSKGSLLLDYVLEQFVCELDGDDHELYDRLHVVTFGAVVDVPDQFKHVHQFLGSLDWFGGLNSRRSTPRSPVPGAWHHLNRRLPYHLDAVQALQEYMADGVVVRFDEQRDRAAAAGAQPNA</sequence>
<name>A0A1H3QJE3_9ACTN</name>
<protein>
    <submittedName>
        <fullName evidence="1">Uncharacterized protein</fullName>
    </submittedName>
</protein>
<dbReference type="RefSeq" id="WP_091161817.1">
    <property type="nucleotide sequence ID" value="NZ_FNOT01000023.1"/>
</dbReference>
<dbReference type="STRING" id="1137993.SAMN05660209_04774"/>
<accession>A0A1H3QJE3</accession>
<dbReference type="OrthoDB" id="9130337at2"/>
<dbReference type="AlphaFoldDB" id="A0A1H3QJE3"/>
<dbReference type="EMBL" id="FNOT01000023">
    <property type="protein sequence ID" value="SDZ13221.1"/>
    <property type="molecule type" value="Genomic_DNA"/>
</dbReference>
<proteinExistence type="predicted"/>
<keyword evidence="2" id="KW-1185">Reference proteome</keyword>
<reference evidence="2" key="1">
    <citation type="submission" date="2016-10" db="EMBL/GenBank/DDBJ databases">
        <authorList>
            <person name="Varghese N."/>
            <person name="Submissions S."/>
        </authorList>
    </citation>
    <scope>NUCLEOTIDE SEQUENCE [LARGE SCALE GENOMIC DNA]</scope>
    <source>
        <strain evidence="2">DSM 45422</strain>
    </source>
</reference>
<gene>
    <name evidence="1" type="ORF">SAMN05660209_04774</name>
</gene>